<name>A0A223LDG8_BPPB1</name>
<dbReference type="Proteomes" id="UP000226236">
    <property type="component" value="Segment"/>
</dbReference>
<accession>A0A223LDG8</accession>
<organism evidence="1 2">
    <name type="scientific">Bacillus phage PBS1</name>
    <dbReference type="NCBI Taxonomy" id="2884423"/>
    <lineage>
        <taxon>Viruses</taxon>
        <taxon>Duplodnaviria</taxon>
        <taxon>Heunggongvirae</taxon>
        <taxon>Uroviricota</taxon>
        <taxon>Caudoviricetes</taxon>
        <taxon>Takahashivirus</taxon>
        <taxon>Bacillus phage PBS1</taxon>
    </lineage>
</organism>
<proteinExistence type="predicted"/>
<dbReference type="RefSeq" id="YP_009664417.1">
    <property type="nucleotide sequence ID" value="NC_043027.1"/>
</dbReference>
<dbReference type="GeneID" id="40524449"/>
<gene>
    <name evidence="1" type="primary">216</name>
    <name evidence="1" type="ORF">PBI_PBS1_216</name>
</gene>
<protein>
    <submittedName>
        <fullName evidence="1">Uncharacterized protein</fullName>
    </submittedName>
</protein>
<evidence type="ECO:0000313" key="2">
    <source>
        <dbReference type="Proteomes" id="UP000226236"/>
    </source>
</evidence>
<keyword evidence="2" id="KW-1185">Reference proteome</keyword>
<sequence length="49" mass="6108">MIKDFKEYYQKSYKNVHLILRNNRYHIDINKTQFMIFLVSIMKKIIKTV</sequence>
<reference evidence="1 2" key="1">
    <citation type="submission" date="2017-06" db="EMBL/GenBank/DDBJ databases">
        <authorList>
            <person name="Russell D.A."/>
            <person name="Jacobs-Sera D."/>
            <person name="Duda R."/>
            <person name="Hatfull G.F."/>
            <person name="Hendrix R.W."/>
        </authorList>
    </citation>
    <scope>NUCLEOTIDE SEQUENCE [LARGE SCALE GENOMIC DNA]</scope>
</reference>
<evidence type="ECO:0000313" key="1">
    <source>
        <dbReference type="EMBL" id="ASU00038.1"/>
    </source>
</evidence>
<dbReference type="EMBL" id="MF360957">
    <property type="protein sequence ID" value="ASU00038.1"/>
    <property type="molecule type" value="Genomic_DNA"/>
</dbReference>